<keyword evidence="5" id="KW-1185">Reference proteome</keyword>
<dbReference type="Pfam" id="PF02458">
    <property type="entry name" value="Transferase"/>
    <property type="match status" value="1"/>
</dbReference>
<comment type="similarity">
    <text evidence="1">Belongs to the plant acyltransferase family.</text>
</comment>
<dbReference type="GO" id="GO:0016747">
    <property type="term" value="F:acyltransferase activity, transferring groups other than amino-acyl groups"/>
    <property type="evidence" value="ECO:0007669"/>
    <property type="project" value="TreeGrafter"/>
</dbReference>
<proteinExistence type="inferred from homology"/>
<evidence type="ECO:0000256" key="2">
    <source>
        <dbReference type="ARBA" id="ARBA00022679"/>
    </source>
</evidence>
<evidence type="ECO:0000313" key="5">
    <source>
        <dbReference type="Proteomes" id="UP000015105"/>
    </source>
</evidence>
<reference evidence="4" key="3">
    <citation type="journal article" date="2017" name="Nature">
        <title>Genome sequence of the progenitor of the wheat D genome Aegilops tauschii.</title>
        <authorList>
            <person name="Luo M.C."/>
            <person name="Gu Y.Q."/>
            <person name="Puiu D."/>
            <person name="Wang H."/>
            <person name="Twardziok S.O."/>
            <person name="Deal K.R."/>
            <person name="Huo N."/>
            <person name="Zhu T."/>
            <person name="Wang L."/>
            <person name="Wang Y."/>
            <person name="McGuire P.E."/>
            <person name="Liu S."/>
            <person name="Long H."/>
            <person name="Ramasamy R.K."/>
            <person name="Rodriguez J.C."/>
            <person name="Van S.L."/>
            <person name="Yuan L."/>
            <person name="Wang Z."/>
            <person name="Xia Z."/>
            <person name="Xiao L."/>
            <person name="Anderson O.D."/>
            <person name="Ouyang S."/>
            <person name="Liang Y."/>
            <person name="Zimin A.V."/>
            <person name="Pertea G."/>
            <person name="Qi P."/>
            <person name="Bennetzen J.L."/>
            <person name="Dai X."/>
            <person name="Dawson M.W."/>
            <person name="Muller H.G."/>
            <person name="Kugler K."/>
            <person name="Rivarola-Duarte L."/>
            <person name="Spannagl M."/>
            <person name="Mayer K.F.X."/>
            <person name="Lu F.H."/>
            <person name="Bevan M.W."/>
            <person name="Leroy P."/>
            <person name="Li P."/>
            <person name="You F.M."/>
            <person name="Sun Q."/>
            <person name="Liu Z."/>
            <person name="Lyons E."/>
            <person name="Wicker T."/>
            <person name="Salzberg S.L."/>
            <person name="Devos K.M."/>
            <person name="Dvorak J."/>
        </authorList>
    </citation>
    <scope>NUCLEOTIDE SEQUENCE [LARGE SCALE GENOMIC DNA]</scope>
    <source>
        <strain evidence="4">cv. AL8/78</strain>
    </source>
</reference>
<dbReference type="InterPro" id="IPR050317">
    <property type="entry name" value="Plant_Fungal_Acyltransferase"/>
</dbReference>
<dbReference type="PANTHER" id="PTHR31642">
    <property type="entry name" value="TRICHOTHECENE 3-O-ACETYLTRANSFERASE"/>
    <property type="match status" value="1"/>
</dbReference>
<dbReference type="STRING" id="200361.A0A453AJR3"/>
<reference evidence="4" key="5">
    <citation type="journal article" date="2021" name="G3 (Bethesda)">
        <title>Aegilops tauschii genome assembly Aet v5.0 features greater sequence contiguity and improved annotation.</title>
        <authorList>
            <person name="Wang L."/>
            <person name="Zhu T."/>
            <person name="Rodriguez J.C."/>
            <person name="Deal K.R."/>
            <person name="Dubcovsky J."/>
            <person name="McGuire P.E."/>
            <person name="Lux T."/>
            <person name="Spannagl M."/>
            <person name="Mayer K.F.X."/>
            <person name="Baldrich P."/>
            <person name="Meyers B.C."/>
            <person name="Huo N."/>
            <person name="Gu Y.Q."/>
            <person name="Zhou H."/>
            <person name="Devos K.M."/>
            <person name="Bennetzen J.L."/>
            <person name="Unver T."/>
            <person name="Budak H."/>
            <person name="Gulick P.J."/>
            <person name="Galiba G."/>
            <person name="Kalapos B."/>
            <person name="Nelson D.R."/>
            <person name="Li P."/>
            <person name="You F.M."/>
            <person name="Luo M.C."/>
            <person name="Dvorak J."/>
        </authorList>
    </citation>
    <scope>NUCLEOTIDE SEQUENCE [LARGE SCALE GENOMIC DNA]</scope>
    <source>
        <strain evidence="4">cv. AL8/78</strain>
    </source>
</reference>
<keyword evidence="3" id="KW-0012">Acyltransferase</keyword>
<reference evidence="5" key="1">
    <citation type="journal article" date="2014" name="Science">
        <title>Ancient hybridizations among the ancestral genomes of bread wheat.</title>
        <authorList>
            <consortium name="International Wheat Genome Sequencing Consortium,"/>
            <person name="Marcussen T."/>
            <person name="Sandve S.R."/>
            <person name="Heier L."/>
            <person name="Spannagl M."/>
            <person name="Pfeifer M."/>
            <person name="Jakobsen K.S."/>
            <person name="Wulff B.B."/>
            <person name="Steuernagel B."/>
            <person name="Mayer K.F."/>
            <person name="Olsen O.A."/>
        </authorList>
    </citation>
    <scope>NUCLEOTIDE SEQUENCE [LARGE SCALE GENOMIC DNA]</scope>
    <source>
        <strain evidence="5">cv. AL8/78</strain>
    </source>
</reference>
<dbReference type="PANTHER" id="PTHR31642:SF5">
    <property type="entry name" value="OS01G0104900 PROTEIN"/>
    <property type="match status" value="1"/>
</dbReference>
<name>A0A453AJR3_AEGTS</name>
<keyword evidence="2" id="KW-0808">Transferase</keyword>
<dbReference type="Proteomes" id="UP000015105">
    <property type="component" value="Chromosome 2D"/>
</dbReference>
<evidence type="ECO:0000256" key="1">
    <source>
        <dbReference type="ARBA" id="ARBA00009861"/>
    </source>
</evidence>
<evidence type="ECO:0008006" key="6">
    <source>
        <dbReference type="Google" id="ProtNLM"/>
    </source>
</evidence>
<dbReference type="InterPro" id="IPR023213">
    <property type="entry name" value="CAT-like_dom_sf"/>
</dbReference>
<reference evidence="5" key="2">
    <citation type="journal article" date="2017" name="Nat. Plants">
        <title>The Aegilops tauschii genome reveals multiple impacts of transposons.</title>
        <authorList>
            <person name="Zhao G."/>
            <person name="Zou C."/>
            <person name="Li K."/>
            <person name="Wang K."/>
            <person name="Li T."/>
            <person name="Gao L."/>
            <person name="Zhang X."/>
            <person name="Wang H."/>
            <person name="Yang Z."/>
            <person name="Liu X."/>
            <person name="Jiang W."/>
            <person name="Mao L."/>
            <person name="Kong X."/>
            <person name="Jiao Y."/>
            <person name="Jia J."/>
        </authorList>
    </citation>
    <scope>NUCLEOTIDE SEQUENCE [LARGE SCALE GENOMIC DNA]</scope>
    <source>
        <strain evidence="5">cv. AL8/78</strain>
    </source>
</reference>
<dbReference type="SUPFAM" id="SSF52777">
    <property type="entry name" value="CoA-dependent acyltransferases"/>
    <property type="match status" value="2"/>
</dbReference>
<dbReference type="EnsemblPlants" id="AET2Gv20159800.1">
    <property type="protein sequence ID" value="AET2Gv20159800.1"/>
    <property type="gene ID" value="AET2Gv20159800"/>
</dbReference>
<reference evidence="4" key="4">
    <citation type="submission" date="2019-03" db="UniProtKB">
        <authorList>
            <consortium name="EnsemblPlants"/>
        </authorList>
    </citation>
    <scope>IDENTIFICATION</scope>
</reference>
<dbReference type="Gene3D" id="3.30.559.10">
    <property type="entry name" value="Chloramphenicol acetyltransferase-like domain"/>
    <property type="match status" value="2"/>
</dbReference>
<dbReference type="AlphaFoldDB" id="A0A453AJR3"/>
<sequence>CLAYKASSRSRRRRSTAEQQHMEIAAECEHRMEPVLVTPSQPKRAHTLYLSNLDDQCLLRFSVEYLFVFAGAVDVDALRTALSRVLVDYYPLAGRLRPGDDGKLVVDCNAEGALFEEGFLPGLAASEFLQGSAIAKPHESWRKLLRGAEARSFLAVPPLVVQVTHLGCGGTVLCAAISHCLCDGIGAAQFLHAWARVARFEAADHHVMPFHDRSVLRPRYPPRIAFEHQEYAMNSLPDGDERAAASSLFVGPLAPVSLTFTGAHIKRLKDRCAPWLEECTSFEVLAAHVWRAWVRSLGPPSDLRVKLLFTVDIRHRVKPNLPGGYYGNGFVLACAASTAGQLAAPSGEHHAARLVRAAKEMIDDDYVRSTVDLLELRRDAMPDLSASLVISAWTRIGLEGLDIGAGRPVHVGPLTSETYCLVLPVIDDPRGVTALVSVLEAAAERLEDGFLHGLAFDDMHDVENDEQ</sequence>
<evidence type="ECO:0000256" key="3">
    <source>
        <dbReference type="ARBA" id="ARBA00023315"/>
    </source>
</evidence>
<accession>A0A453AJR3</accession>
<evidence type="ECO:0000313" key="4">
    <source>
        <dbReference type="EnsemblPlants" id="AET2Gv20159800.1"/>
    </source>
</evidence>
<protein>
    <recommendedName>
        <fullName evidence="6">Omega-hydroxypalmitate O-feruloyl transferase</fullName>
    </recommendedName>
</protein>
<organism evidence="4 5">
    <name type="scientific">Aegilops tauschii subsp. strangulata</name>
    <name type="common">Goatgrass</name>
    <dbReference type="NCBI Taxonomy" id="200361"/>
    <lineage>
        <taxon>Eukaryota</taxon>
        <taxon>Viridiplantae</taxon>
        <taxon>Streptophyta</taxon>
        <taxon>Embryophyta</taxon>
        <taxon>Tracheophyta</taxon>
        <taxon>Spermatophyta</taxon>
        <taxon>Magnoliopsida</taxon>
        <taxon>Liliopsida</taxon>
        <taxon>Poales</taxon>
        <taxon>Poaceae</taxon>
        <taxon>BOP clade</taxon>
        <taxon>Pooideae</taxon>
        <taxon>Triticodae</taxon>
        <taxon>Triticeae</taxon>
        <taxon>Triticinae</taxon>
        <taxon>Aegilops</taxon>
    </lineage>
</organism>
<dbReference type="Gramene" id="AET2Gv20159800.1">
    <property type="protein sequence ID" value="AET2Gv20159800.1"/>
    <property type="gene ID" value="AET2Gv20159800"/>
</dbReference>